<evidence type="ECO:0000313" key="2">
    <source>
        <dbReference type="EMBL" id="TKW17235.1"/>
    </source>
</evidence>
<organism evidence="2 3">
    <name type="scientific">Setaria viridis</name>
    <name type="common">Green bristlegrass</name>
    <name type="synonym">Setaria italica subsp. viridis</name>
    <dbReference type="NCBI Taxonomy" id="4556"/>
    <lineage>
        <taxon>Eukaryota</taxon>
        <taxon>Viridiplantae</taxon>
        <taxon>Streptophyta</taxon>
        <taxon>Embryophyta</taxon>
        <taxon>Tracheophyta</taxon>
        <taxon>Spermatophyta</taxon>
        <taxon>Magnoliopsida</taxon>
        <taxon>Liliopsida</taxon>
        <taxon>Poales</taxon>
        <taxon>Poaceae</taxon>
        <taxon>PACMAD clade</taxon>
        <taxon>Panicoideae</taxon>
        <taxon>Panicodae</taxon>
        <taxon>Paniceae</taxon>
        <taxon>Cenchrinae</taxon>
        <taxon>Setaria</taxon>
    </lineage>
</organism>
<accession>A0A4U6UPQ2</accession>
<feature type="region of interest" description="Disordered" evidence="1">
    <location>
        <begin position="80"/>
        <end position="102"/>
    </location>
</feature>
<protein>
    <submittedName>
        <fullName evidence="2">Uncharacterized protein</fullName>
    </submittedName>
</protein>
<keyword evidence="3" id="KW-1185">Reference proteome</keyword>
<feature type="region of interest" description="Disordered" evidence="1">
    <location>
        <begin position="1"/>
        <end position="28"/>
    </location>
</feature>
<dbReference type="AlphaFoldDB" id="A0A4U6UPQ2"/>
<dbReference type="Gramene" id="TKW17235">
    <property type="protein sequence ID" value="TKW17235"/>
    <property type="gene ID" value="SEVIR_5G352766v2"/>
</dbReference>
<evidence type="ECO:0000256" key="1">
    <source>
        <dbReference type="SAM" id="MobiDB-lite"/>
    </source>
</evidence>
<evidence type="ECO:0000313" key="3">
    <source>
        <dbReference type="Proteomes" id="UP000298652"/>
    </source>
</evidence>
<feature type="region of interest" description="Disordered" evidence="1">
    <location>
        <begin position="135"/>
        <end position="189"/>
    </location>
</feature>
<sequence>MHGHYFMAPRSAKRGVAAGRTRQDAPRQCPHFTTTHAHAHRDRLSWPDPAPAGSSAPLISRSFPCGSVAFAWIQSYRATHAGRGKGRKGKQSRRWRRTGARRRRARAHFPCPCCSATPSAATPRPPRPQLVRACDGPGLPSTPIGAPLRARTSQSMPPHSPPHLPAPSLTRQHPTLRAPLLFSGRPVAD</sequence>
<dbReference type="EMBL" id="CM016556">
    <property type="protein sequence ID" value="TKW17235.1"/>
    <property type="molecule type" value="Genomic_DNA"/>
</dbReference>
<proteinExistence type="predicted"/>
<reference evidence="2" key="1">
    <citation type="submission" date="2019-03" db="EMBL/GenBank/DDBJ databases">
        <title>WGS assembly of Setaria viridis.</title>
        <authorList>
            <person name="Huang P."/>
            <person name="Jenkins J."/>
            <person name="Grimwood J."/>
            <person name="Barry K."/>
            <person name="Healey A."/>
            <person name="Mamidi S."/>
            <person name="Sreedasyam A."/>
            <person name="Shu S."/>
            <person name="Feldman M."/>
            <person name="Wu J."/>
            <person name="Yu Y."/>
            <person name="Chen C."/>
            <person name="Johnson J."/>
            <person name="Rokhsar D."/>
            <person name="Baxter I."/>
            <person name="Schmutz J."/>
            <person name="Brutnell T."/>
            <person name="Kellogg E."/>
        </authorList>
    </citation>
    <scope>NUCLEOTIDE SEQUENCE [LARGE SCALE GENOMIC DNA]</scope>
</reference>
<name>A0A4U6UPQ2_SETVI</name>
<dbReference type="Proteomes" id="UP000298652">
    <property type="component" value="Chromosome 5"/>
</dbReference>
<gene>
    <name evidence="2" type="ORF">SEVIR_5G352766v2</name>
</gene>